<feature type="compositionally biased region" description="Polar residues" evidence="1">
    <location>
        <begin position="25"/>
        <end position="36"/>
    </location>
</feature>
<proteinExistence type="predicted"/>
<evidence type="ECO:0000256" key="1">
    <source>
        <dbReference type="SAM" id="MobiDB-lite"/>
    </source>
</evidence>
<dbReference type="EMBL" id="LWDG02000873">
    <property type="protein sequence ID" value="KAE8261988.1"/>
    <property type="molecule type" value="Genomic_DNA"/>
</dbReference>
<organism evidence="2 3">
    <name type="scientific">Tilletia walkeri</name>
    <dbReference type="NCBI Taxonomy" id="117179"/>
    <lineage>
        <taxon>Eukaryota</taxon>
        <taxon>Fungi</taxon>
        <taxon>Dikarya</taxon>
        <taxon>Basidiomycota</taxon>
        <taxon>Ustilaginomycotina</taxon>
        <taxon>Exobasidiomycetes</taxon>
        <taxon>Tilletiales</taxon>
        <taxon>Tilletiaceae</taxon>
        <taxon>Tilletia</taxon>
    </lineage>
</organism>
<dbReference type="AlphaFoldDB" id="A0A8X7T188"/>
<dbReference type="Proteomes" id="UP000078113">
    <property type="component" value="Unassembled WGS sequence"/>
</dbReference>
<feature type="compositionally biased region" description="Low complexity" evidence="1">
    <location>
        <begin position="177"/>
        <end position="186"/>
    </location>
</feature>
<name>A0A8X7T188_9BASI</name>
<keyword evidence="3" id="KW-1185">Reference proteome</keyword>
<gene>
    <name evidence="2" type="ORF">A4X09_0g7559</name>
</gene>
<sequence>MPPSPPPTSFPPPPPGPTAGFTPSQSITVHDSQSQPDAADLGATLINIDDLLEYETGPAHSIPTVVPDSQQDTTRSDSPTTSSHLGAGSQDVAMADDQSFVVPDDVPLLINSQATAEASSLSQEIDVLPPREGSPIARDLNRPAPGAFEEDDDDDDPDYEDDPGDDDEEEDDDEILASPSAATPVRRSPPPAPAAAAPERHPDGTTLVKSYYRTTNPGHPVADGTAIRGAASGYGIPAGCSRYQLPNWWKPNQPDHVRWARHAFNDALTLRFASCPLPREFTIHIHVNDNESRQKSVDVYTAHSALQLSLADASLVLAGDDTFPQAILSPPRSGLAISPRYVPARVVFTQPIKTAEAQAALLYTLARAPGVFVVEAWSVHEVRKGIEEFLEELVVLLFVPPPPPGPRPAWAGIYTGMSEPITSKQKEAIPGFIGEGMGNILGYRGRIEWCWGCKGTADSFHTTNRCVNTQVNCGLCFKRGHTGFSCPRKTSVDAVLLLAGPSPAPTTASSSFPQAPAIP</sequence>
<evidence type="ECO:0000313" key="2">
    <source>
        <dbReference type="EMBL" id="KAE8261988.1"/>
    </source>
</evidence>
<comment type="caution">
    <text evidence="2">The sequence shown here is derived from an EMBL/GenBank/DDBJ whole genome shotgun (WGS) entry which is preliminary data.</text>
</comment>
<feature type="compositionally biased region" description="Low complexity" evidence="1">
    <location>
        <begin position="67"/>
        <end position="83"/>
    </location>
</feature>
<accession>A0A8X7T188</accession>
<protein>
    <submittedName>
        <fullName evidence="2">Uncharacterized protein</fullName>
    </submittedName>
</protein>
<evidence type="ECO:0000313" key="3">
    <source>
        <dbReference type="Proteomes" id="UP000078113"/>
    </source>
</evidence>
<reference evidence="2" key="2">
    <citation type="journal article" date="2019" name="IMA Fungus">
        <title>Genome sequencing and comparison of five Tilletia species to identify candidate genes for the detection of regulated species infecting wheat.</title>
        <authorList>
            <person name="Nguyen H.D.T."/>
            <person name="Sultana T."/>
            <person name="Kesanakurti P."/>
            <person name="Hambleton S."/>
        </authorList>
    </citation>
    <scope>NUCLEOTIDE SEQUENCE</scope>
    <source>
        <strain evidence="2">DAOMC 236422</strain>
    </source>
</reference>
<feature type="region of interest" description="Disordered" evidence="1">
    <location>
        <begin position="1"/>
        <end position="38"/>
    </location>
</feature>
<feature type="compositionally biased region" description="Acidic residues" evidence="1">
    <location>
        <begin position="148"/>
        <end position="175"/>
    </location>
</feature>
<feature type="region of interest" description="Disordered" evidence="1">
    <location>
        <begin position="58"/>
        <end position="99"/>
    </location>
</feature>
<feature type="region of interest" description="Disordered" evidence="1">
    <location>
        <begin position="115"/>
        <end position="204"/>
    </location>
</feature>
<feature type="compositionally biased region" description="Pro residues" evidence="1">
    <location>
        <begin position="1"/>
        <end position="17"/>
    </location>
</feature>
<reference evidence="2" key="1">
    <citation type="submission" date="2016-04" db="EMBL/GenBank/DDBJ databases">
        <authorList>
            <person name="Nguyen H.D."/>
            <person name="Samba Siva P."/>
            <person name="Cullis J."/>
            <person name="Levesque C.A."/>
            <person name="Hambleton S."/>
        </authorList>
    </citation>
    <scope>NUCLEOTIDE SEQUENCE</scope>
    <source>
        <strain evidence="2">DAOMC 236422</strain>
    </source>
</reference>